<feature type="domain" description="Peptidoglycan binding-like" evidence="2">
    <location>
        <begin position="32"/>
        <end position="85"/>
    </location>
</feature>
<dbReference type="EMBL" id="JBHMCG010000222">
    <property type="protein sequence ID" value="MFB9579457.1"/>
    <property type="molecule type" value="Genomic_DNA"/>
</dbReference>
<dbReference type="Proteomes" id="UP001589710">
    <property type="component" value="Unassembled WGS sequence"/>
</dbReference>
<dbReference type="SUPFAM" id="SSF47090">
    <property type="entry name" value="PGBD-like"/>
    <property type="match status" value="1"/>
</dbReference>
<evidence type="ECO:0000313" key="3">
    <source>
        <dbReference type="EMBL" id="MFB9579457.1"/>
    </source>
</evidence>
<dbReference type="InterPro" id="IPR036366">
    <property type="entry name" value="PGBDSf"/>
</dbReference>
<reference evidence="3 4" key="1">
    <citation type="submission" date="2024-09" db="EMBL/GenBank/DDBJ databases">
        <authorList>
            <person name="Sun Q."/>
            <person name="Mori K."/>
        </authorList>
    </citation>
    <scope>NUCLEOTIDE SEQUENCE [LARGE SCALE GENOMIC DNA]</scope>
    <source>
        <strain evidence="3 4">JCM 3331</strain>
    </source>
</reference>
<name>A0ABV5RQF8_9ACTN</name>
<feature type="compositionally biased region" description="Polar residues" evidence="1">
    <location>
        <begin position="9"/>
        <end position="22"/>
    </location>
</feature>
<feature type="region of interest" description="Disordered" evidence="1">
    <location>
        <begin position="1"/>
        <end position="30"/>
    </location>
</feature>
<gene>
    <name evidence="3" type="ORF">ACFFTL_46235</name>
</gene>
<organism evidence="3 4">
    <name type="scientific">Streptomyces yanii</name>
    <dbReference type="NCBI Taxonomy" id="78510"/>
    <lineage>
        <taxon>Bacteria</taxon>
        <taxon>Bacillati</taxon>
        <taxon>Actinomycetota</taxon>
        <taxon>Actinomycetes</taxon>
        <taxon>Kitasatosporales</taxon>
        <taxon>Streptomycetaceae</taxon>
        <taxon>Streptomyces</taxon>
    </lineage>
</organism>
<dbReference type="RefSeq" id="WP_345517349.1">
    <property type="nucleotide sequence ID" value="NZ_BAAAXD010000045.1"/>
</dbReference>
<comment type="caution">
    <text evidence="3">The sequence shown here is derived from an EMBL/GenBank/DDBJ whole genome shotgun (WGS) entry which is preliminary data.</text>
</comment>
<dbReference type="InterPro" id="IPR036365">
    <property type="entry name" value="PGBD-like_sf"/>
</dbReference>
<sequence>MPTAPTADSVGSAQPPTSQTVTGPVLHRGDKGPEVVELQQRLRQLSFYTHDITGNFNIQVENSVRRYQSARGISAEPGVYDAATRLSLESETSEPD</sequence>
<evidence type="ECO:0000313" key="4">
    <source>
        <dbReference type="Proteomes" id="UP001589710"/>
    </source>
</evidence>
<evidence type="ECO:0000256" key="1">
    <source>
        <dbReference type="SAM" id="MobiDB-lite"/>
    </source>
</evidence>
<dbReference type="InterPro" id="IPR002477">
    <property type="entry name" value="Peptidoglycan-bd-like"/>
</dbReference>
<keyword evidence="4" id="KW-1185">Reference proteome</keyword>
<evidence type="ECO:0000259" key="2">
    <source>
        <dbReference type="Pfam" id="PF01471"/>
    </source>
</evidence>
<accession>A0ABV5RQF8</accession>
<proteinExistence type="predicted"/>
<dbReference type="Gene3D" id="1.10.101.10">
    <property type="entry name" value="PGBD-like superfamily/PGBD"/>
    <property type="match status" value="1"/>
</dbReference>
<protein>
    <submittedName>
        <fullName evidence="3">Peptidoglycan-binding domain-containing protein</fullName>
    </submittedName>
</protein>
<dbReference type="Pfam" id="PF01471">
    <property type="entry name" value="PG_binding_1"/>
    <property type="match status" value="1"/>
</dbReference>